<gene>
    <name evidence="1" type="ORF">PSSA1_v1c1250</name>
</gene>
<dbReference type="RefSeq" id="WP_122225348.1">
    <property type="nucleotide sequence ID" value="NZ_MPBG01000002.1"/>
</dbReference>
<dbReference type="OrthoDB" id="386071at2"/>
<sequence length="352" mass="40658">MMQKQTYFRKHFKLLIFFITILFLFSFCYKPKVYAFDPEKDWSNYQKDVSSIHPYLGFKKADGKFFCSENFNFYGFEGVKEIPCCSYQEWLNAKQATKDTINIATSWIPVVGGIVGAISDVSDVSSLTDQFINENKQQIASLTDFIYLRLLENPGKGFFFFDHNQLSDIKEVKISFCDCDTYTESVNVEMMLNKTLEKVDRFKFTKEITKKIYNKIQQKSLEKITNKKAKEAAAKAVASKASKLGKFFGRFVGFGVNAAFIAKDKYDAQVESTKYLKDIFSFRVKNDSYEKTLGFCFYFESDKDVSLYTITEINGVKKFHLLGKTNLDNCSHVLIHILQNENDNPIKFYGAK</sequence>
<evidence type="ECO:0000313" key="2">
    <source>
        <dbReference type="Proteomes" id="UP000283896"/>
    </source>
</evidence>
<reference evidence="2" key="1">
    <citation type="submission" date="2016-11" db="EMBL/GenBank/DDBJ databases">
        <title>Genome sequence of Candidatus Phytoplasma solani strain SA-1.</title>
        <authorList>
            <person name="Haryono M."/>
            <person name="Samarzija I."/>
            <person name="Seruga Music M."/>
            <person name="Hogenhout S."/>
            <person name="Kuo C.-H."/>
        </authorList>
    </citation>
    <scope>NUCLEOTIDE SEQUENCE [LARGE SCALE GENOMIC DNA]</scope>
    <source>
        <strain evidence="2">SA-1</strain>
    </source>
</reference>
<protein>
    <submittedName>
        <fullName evidence="1">Uncharacterized protein</fullName>
    </submittedName>
</protein>
<comment type="caution">
    <text evidence="1">The sequence shown here is derived from an EMBL/GenBank/DDBJ whole genome shotgun (WGS) entry which is preliminary data.</text>
</comment>
<evidence type="ECO:0000313" key="1">
    <source>
        <dbReference type="EMBL" id="RMI88920.1"/>
    </source>
</evidence>
<organism evidence="1 2">
    <name type="scientific">Candidatus Phytoplasma solani</name>
    <dbReference type="NCBI Taxonomy" id="69896"/>
    <lineage>
        <taxon>Bacteria</taxon>
        <taxon>Bacillati</taxon>
        <taxon>Mycoplasmatota</taxon>
        <taxon>Mollicutes</taxon>
        <taxon>Acholeplasmatales</taxon>
        <taxon>Acholeplasmataceae</taxon>
        <taxon>Candidatus Phytoplasma</taxon>
        <taxon>16SrXII (Stolbur group)</taxon>
    </lineage>
</organism>
<name>A0A421NYB6_9MOLU</name>
<accession>A0A421NYB6</accession>
<dbReference type="EMBL" id="MPBG01000002">
    <property type="protein sequence ID" value="RMI88920.1"/>
    <property type="molecule type" value="Genomic_DNA"/>
</dbReference>
<proteinExistence type="predicted"/>
<dbReference type="Proteomes" id="UP000283896">
    <property type="component" value="Unassembled WGS sequence"/>
</dbReference>
<dbReference type="AlphaFoldDB" id="A0A421NYB6"/>
<keyword evidence="2" id="KW-1185">Reference proteome</keyword>